<dbReference type="EMBL" id="BNBT01000008">
    <property type="protein sequence ID" value="GHE42174.1"/>
    <property type="molecule type" value="Genomic_DNA"/>
</dbReference>
<dbReference type="Proteomes" id="UP000608024">
    <property type="component" value="Unassembled WGS sequence"/>
</dbReference>
<protein>
    <submittedName>
        <fullName evidence="2">Uncharacterized protein</fullName>
    </submittedName>
</protein>
<sequence length="151" mass="14478">MSGAVAAVSGAVAAVSGAVVGPAEEAGAIRPDTSSVSGAPAVRPAGGPIAAARRPGGAGHGLLVGLCGAGPVVSAPSPPPEADCSSSGCSCGFRGVNQPLPLFPEVPLPADVVVGASILCLASNISQSVRALPRREVLASPPCLGSRCRSH</sequence>
<comment type="caution">
    <text evidence="2">The sequence shown here is derived from an EMBL/GenBank/DDBJ whole genome shotgun (WGS) entry which is preliminary data.</text>
</comment>
<evidence type="ECO:0000256" key="1">
    <source>
        <dbReference type="SAM" id="MobiDB-lite"/>
    </source>
</evidence>
<dbReference type="AlphaFoldDB" id="A0A918Z9Y5"/>
<reference evidence="2" key="2">
    <citation type="submission" date="2020-09" db="EMBL/GenBank/DDBJ databases">
        <authorList>
            <person name="Sun Q."/>
            <person name="Ohkuma M."/>
        </authorList>
    </citation>
    <scope>NUCLEOTIDE SEQUENCE</scope>
    <source>
        <strain evidence="2">JCM 4784</strain>
    </source>
</reference>
<feature type="compositionally biased region" description="Low complexity" evidence="1">
    <location>
        <begin position="38"/>
        <end position="53"/>
    </location>
</feature>
<keyword evidence="3" id="KW-1185">Reference proteome</keyword>
<gene>
    <name evidence="2" type="ORF">GCM10018785_09670</name>
</gene>
<proteinExistence type="predicted"/>
<organism evidence="2 3">
    <name type="scientific">Streptomyces longispororuber</name>
    <dbReference type="NCBI Taxonomy" id="68230"/>
    <lineage>
        <taxon>Bacteria</taxon>
        <taxon>Bacillati</taxon>
        <taxon>Actinomycetota</taxon>
        <taxon>Actinomycetes</taxon>
        <taxon>Kitasatosporales</taxon>
        <taxon>Streptomycetaceae</taxon>
        <taxon>Streptomyces</taxon>
    </lineage>
</organism>
<evidence type="ECO:0000313" key="3">
    <source>
        <dbReference type="Proteomes" id="UP000608024"/>
    </source>
</evidence>
<name>A0A918Z9Y5_9ACTN</name>
<feature type="region of interest" description="Disordered" evidence="1">
    <location>
        <begin position="29"/>
        <end position="53"/>
    </location>
</feature>
<accession>A0A918Z9Y5</accession>
<evidence type="ECO:0000313" key="2">
    <source>
        <dbReference type="EMBL" id="GHE42174.1"/>
    </source>
</evidence>
<reference evidence="2" key="1">
    <citation type="journal article" date="2014" name="Int. J. Syst. Evol. Microbiol.">
        <title>Complete genome sequence of Corynebacterium casei LMG S-19264T (=DSM 44701T), isolated from a smear-ripened cheese.</title>
        <authorList>
            <consortium name="US DOE Joint Genome Institute (JGI-PGF)"/>
            <person name="Walter F."/>
            <person name="Albersmeier A."/>
            <person name="Kalinowski J."/>
            <person name="Ruckert C."/>
        </authorList>
    </citation>
    <scope>NUCLEOTIDE SEQUENCE</scope>
    <source>
        <strain evidence="2">JCM 4784</strain>
    </source>
</reference>